<evidence type="ECO:0000256" key="5">
    <source>
        <dbReference type="SAM" id="Phobius"/>
    </source>
</evidence>
<proteinExistence type="predicted"/>
<dbReference type="SMART" id="SM00382">
    <property type="entry name" value="AAA"/>
    <property type="match status" value="2"/>
</dbReference>
<name>A0ABM4GNT7_DROKI</name>
<evidence type="ECO:0000259" key="6">
    <source>
        <dbReference type="PROSITE" id="PS50893"/>
    </source>
</evidence>
<feature type="transmembrane region" description="Helical" evidence="5">
    <location>
        <begin position="437"/>
        <end position="460"/>
    </location>
</feature>
<evidence type="ECO:0000256" key="4">
    <source>
        <dbReference type="ARBA" id="ARBA00022840"/>
    </source>
</evidence>
<feature type="transmembrane region" description="Helical" evidence="5">
    <location>
        <begin position="1131"/>
        <end position="1149"/>
    </location>
</feature>
<evidence type="ECO:0000256" key="2">
    <source>
        <dbReference type="ARBA" id="ARBA00022737"/>
    </source>
</evidence>
<dbReference type="InterPro" id="IPR027417">
    <property type="entry name" value="P-loop_NTPase"/>
</dbReference>
<feature type="transmembrane region" description="Helical" evidence="5">
    <location>
        <begin position="21"/>
        <end position="43"/>
    </location>
</feature>
<dbReference type="InterPro" id="IPR003593">
    <property type="entry name" value="AAA+_ATPase"/>
</dbReference>
<gene>
    <name evidence="8" type="primary">LOC108084198</name>
</gene>
<evidence type="ECO:0000256" key="1">
    <source>
        <dbReference type="ARBA" id="ARBA00022448"/>
    </source>
</evidence>
<feature type="transmembrane region" description="Helical" evidence="5">
    <location>
        <begin position="335"/>
        <end position="358"/>
    </location>
</feature>
<keyword evidence="1" id="KW-0813">Transport</keyword>
<keyword evidence="5" id="KW-0812">Transmembrane</keyword>
<feature type="transmembrane region" description="Helical" evidence="5">
    <location>
        <begin position="1279"/>
        <end position="1297"/>
    </location>
</feature>
<keyword evidence="5" id="KW-1133">Transmembrane helix</keyword>
<feature type="domain" description="ABC transporter" evidence="6">
    <location>
        <begin position="549"/>
        <end position="782"/>
    </location>
</feature>
<feature type="transmembrane region" description="Helical" evidence="5">
    <location>
        <begin position="365"/>
        <end position="383"/>
    </location>
</feature>
<dbReference type="PANTHER" id="PTHR19229">
    <property type="entry name" value="ATP-BINDING CASSETTE TRANSPORTER SUBFAMILY A ABCA"/>
    <property type="match status" value="1"/>
</dbReference>
<protein>
    <submittedName>
        <fullName evidence="8">ATP-binding cassette sub-family A member 17</fullName>
    </submittedName>
</protein>
<dbReference type="InterPro" id="IPR026082">
    <property type="entry name" value="ABCA"/>
</dbReference>
<dbReference type="SUPFAM" id="SSF52540">
    <property type="entry name" value="P-loop containing nucleoside triphosphate hydrolases"/>
    <property type="match status" value="2"/>
</dbReference>
<keyword evidence="7" id="KW-1185">Reference proteome</keyword>
<evidence type="ECO:0000313" key="8">
    <source>
        <dbReference type="RefSeq" id="XP_070144386.1"/>
    </source>
</evidence>
<sequence length="1701" mass="194500">MLTIFLTLIWKNFKKQSHHKVIFIMSIFVPMFAAVLPLVSPYLRDPNPDTNPSIRDTSVDFKWFSLIQKINARRERMLRANANFKANVFIPQSRVAYASSSHAGLQKLMDAAMGNLGFAKNQTFGFENCDAMRTNATFEHFIASVCFHNAAGDESKDGLPQVLNFSIIMPSELRNYEGTAIGQKWKQSGPRYFVKNSEIDDDDSTDYLREGFVPLQYHISTEYLRMASKGAKPPAASLYPMSRAEAIVPKFSESSVTAAFIVMVLGFMFPVIILVKLIVEEHELGQCFVLEVNNAGRCLQVVAWFFNACIQLLISSFFLAVLIMYTSNWSSPLELIFALPFFASYSVSVASFIIFLSVIIRSTKLALVLVPIIWFLVPFPFLFTEQLKFEAPYFLYLIATFLMCNVTLSRGLKVLMMDFYDRPSQGPKSDQIITDDNFIIFGFAGLIGIFFLQALFYILMVLVHLAIVKFWEWELLGRYLKTFPRKCRRYWRAKKRRQMNANAMLPKETRVVIDDIEPVLKSNFATDRTKKINIKSERNSENQIRRPAIEFRDVYKRFLKTYVVHRFTLNVFPGEVVVLLGHNSSGKTTLIRMLRGLILPTHGEILMSGVNLVKNNLYFNMKAHRRSGISLASKALFLELTVFDHLLFFSRLRGLKKDEAREEVENIIRSLHMEALQGILVGNLSIGQKRIVQSICAFVGRTKIVLLHKPLDGVDEATATLLFSFVQREKRNRAIFVTSNRSKVASGLGDRIGILEKGHLVFLGTERQLCEDFNDAYRLTIYGKAHCDFDKIWTFLEDYTTTGIEVESKMGDLAVFLINKVDFPGLIRLLDDLPKNMVDLKIDGFRFQECSLDQILIKWFTPEPFNFALQESEPEHLKFRTRYDALKRFLRGVSHFQIVLRHRALIDFYNAYFLIIKILLPMLMTLWLALCIRHHPSNFQSPEGRVFPIADGSGSGGMTFALKGSPFGDDNPLKAAYDKYVTTGGAKEVVADLGEMRHSYEIYEDKRILATAKFKPDEVEALYNNRWGHAAPHSLALVMDSLAVGFVGPDSGINVEMERMPLSTPHPLNMYNVPLLTLCVISFSFCFTWTMPILYMNLSRDRRFNYIELIAGMRLSVLASAIMLYELLVAAFSFVTSQLVILILGYDAVMFNGMFLMYAHVILLVALCVLSINILISLGSTITQNAYLLVLSLHAVGIISYLFVREFPTESARYIYIFMDFYPLFSLMDHMVILVDLSELKWLCRDIQIYETSVHVDKCKTKPNCCLIDDPTKEYYHHRYVVCNYLFIFLTWVLIYFRLRASLPKTTLEHGKYLWDSDADSYNDQQLLHFGQPTDLQKTWLGEKSRVRTLERSLIWQRSIHVGHLSVLFGKFVALNKINFMLDRHQVLSLYGPNGSGKTVLTKSILGFYAANTGHVNSSNRMPYQRYKSQIGNLAGYSAQEVFLMQELTILDVLSLVLRIRHWLKTNQLKEEAKAICKILNLYNYRHNILSTCSQGVLKRLSIALALMTNAELILLDDPFANLDVITQHTVLQSIQAACRHGLCIIYTCADTDFSTPAQRLAAISQSALIAIGERHELTHNYYSSYYVIETKIHLPHIEAMNAMKWDENGLPTDEQDLARQSLETQIYLAIKGFVTRIFPKAIVNSKSVSYPRIWFWLPRQTYSVSQIFKALHGNQNSFYSFTIAQPSVGTLFLQIAPEQV</sequence>
<dbReference type="Proteomes" id="UP001652661">
    <property type="component" value="Chromosome X"/>
</dbReference>
<dbReference type="GO" id="GO:0005524">
    <property type="term" value="F:ATP binding"/>
    <property type="evidence" value="ECO:0007669"/>
    <property type="project" value="UniProtKB-KW"/>
</dbReference>
<dbReference type="RefSeq" id="XP_070144386.1">
    <property type="nucleotide sequence ID" value="XM_070288285.1"/>
</dbReference>
<evidence type="ECO:0000256" key="3">
    <source>
        <dbReference type="ARBA" id="ARBA00022741"/>
    </source>
</evidence>
<keyword evidence="4 8" id="KW-0067">ATP-binding</keyword>
<feature type="transmembrane region" description="Helical" evidence="5">
    <location>
        <begin position="299"/>
        <end position="323"/>
    </location>
</feature>
<feature type="transmembrane region" description="Helical" evidence="5">
    <location>
        <begin position="1161"/>
        <end position="1180"/>
    </location>
</feature>
<keyword evidence="3" id="KW-0547">Nucleotide-binding</keyword>
<keyword evidence="2" id="KW-0677">Repeat</keyword>
<evidence type="ECO:0000313" key="7">
    <source>
        <dbReference type="Proteomes" id="UP001652661"/>
    </source>
</evidence>
<dbReference type="InterPro" id="IPR003439">
    <property type="entry name" value="ABC_transporter-like_ATP-bd"/>
</dbReference>
<dbReference type="Gene3D" id="3.40.50.300">
    <property type="entry name" value="P-loop containing nucleotide triphosphate hydrolases"/>
    <property type="match status" value="2"/>
</dbReference>
<reference evidence="8" key="1">
    <citation type="submission" date="2025-08" db="UniProtKB">
        <authorList>
            <consortium name="RefSeq"/>
        </authorList>
    </citation>
    <scope>IDENTIFICATION</scope>
    <source>
        <strain evidence="8">14028-0561.14</strain>
        <tissue evidence="8">Whole fly</tissue>
    </source>
</reference>
<feature type="transmembrane region" description="Helical" evidence="5">
    <location>
        <begin position="1186"/>
        <end position="1204"/>
    </location>
</feature>
<organism evidence="7 8">
    <name type="scientific">Drosophila kikkawai</name>
    <name type="common">Fruit fly</name>
    <dbReference type="NCBI Taxonomy" id="30033"/>
    <lineage>
        <taxon>Eukaryota</taxon>
        <taxon>Metazoa</taxon>
        <taxon>Ecdysozoa</taxon>
        <taxon>Arthropoda</taxon>
        <taxon>Hexapoda</taxon>
        <taxon>Insecta</taxon>
        <taxon>Pterygota</taxon>
        <taxon>Neoptera</taxon>
        <taxon>Endopterygota</taxon>
        <taxon>Diptera</taxon>
        <taxon>Brachycera</taxon>
        <taxon>Muscomorpha</taxon>
        <taxon>Ephydroidea</taxon>
        <taxon>Drosophilidae</taxon>
        <taxon>Drosophila</taxon>
        <taxon>Sophophora</taxon>
    </lineage>
</organism>
<dbReference type="PROSITE" id="PS50893">
    <property type="entry name" value="ABC_TRANSPORTER_2"/>
    <property type="match status" value="2"/>
</dbReference>
<dbReference type="Pfam" id="PF00005">
    <property type="entry name" value="ABC_tran"/>
    <property type="match status" value="2"/>
</dbReference>
<dbReference type="PANTHER" id="PTHR19229:SF36">
    <property type="entry name" value="ATP-BINDING CASSETTE SUB-FAMILY A MEMBER 2"/>
    <property type="match status" value="1"/>
</dbReference>
<feature type="transmembrane region" description="Helical" evidence="5">
    <location>
        <begin position="395"/>
        <end position="416"/>
    </location>
</feature>
<feature type="transmembrane region" description="Helical" evidence="5">
    <location>
        <begin position="911"/>
        <end position="932"/>
    </location>
</feature>
<accession>A0ABM4GNT7</accession>
<feature type="domain" description="ABC transporter" evidence="6">
    <location>
        <begin position="1360"/>
        <end position="1591"/>
    </location>
</feature>
<feature type="transmembrane region" description="Helical" evidence="5">
    <location>
        <begin position="1073"/>
        <end position="1094"/>
    </location>
</feature>
<keyword evidence="5" id="KW-0472">Membrane</keyword>
<feature type="transmembrane region" description="Helical" evidence="5">
    <location>
        <begin position="258"/>
        <end position="279"/>
    </location>
</feature>
<dbReference type="GeneID" id="108084198"/>